<dbReference type="Proteomes" id="UP000614261">
    <property type="component" value="Unassembled WGS sequence"/>
</dbReference>
<accession>A0ABQ1IYN5</accession>
<dbReference type="InterPro" id="IPR007948">
    <property type="entry name" value="DUF736"/>
</dbReference>
<keyword evidence="2" id="KW-1185">Reference proteome</keyword>
<evidence type="ECO:0000313" key="1">
    <source>
        <dbReference type="EMBL" id="GGB55872.1"/>
    </source>
</evidence>
<evidence type="ECO:0000313" key="2">
    <source>
        <dbReference type="Proteomes" id="UP000614261"/>
    </source>
</evidence>
<proteinExistence type="predicted"/>
<evidence type="ECO:0008006" key="3">
    <source>
        <dbReference type="Google" id="ProtNLM"/>
    </source>
</evidence>
<gene>
    <name evidence="1" type="ORF">GCM10010833_08220</name>
</gene>
<dbReference type="EMBL" id="BMGD01000002">
    <property type="protein sequence ID" value="GGB55872.1"/>
    <property type="molecule type" value="Genomic_DNA"/>
</dbReference>
<dbReference type="Pfam" id="PF05284">
    <property type="entry name" value="DUF736"/>
    <property type="match status" value="1"/>
</dbReference>
<protein>
    <recommendedName>
        <fullName evidence="3">DUF736 domain-containing protein</fullName>
    </recommendedName>
</protein>
<reference evidence="2" key="1">
    <citation type="journal article" date="2019" name="Int. J. Syst. Evol. Microbiol.">
        <title>The Global Catalogue of Microorganisms (GCM) 10K type strain sequencing project: providing services to taxonomists for standard genome sequencing and annotation.</title>
        <authorList>
            <consortium name="The Broad Institute Genomics Platform"/>
            <consortium name="The Broad Institute Genome Sequencing Center for Infectious Disease"/>
            <person name="Wu L."/>
            <person name="Ma J."/>
        </authorList>
    </citation>
    <scope>NUCLEOTIDE SEQUENCE [LARGE SCALE GENOMIC DNA]</scope>
    <source>
        <strain evidence="2">CGMCC 1.12851</strain>
    </source>
</reference>
<comment type="caution">
    <text evidence="1">The sequence shown here is derived from an EMBL/GenBank/DDBJ whole genome shotgun (WGS) entry which is preliminary data.</text>
</comment>
<dbReference type="RefSeq" id="WP_188513142.1">
    <property type="nucleotide sequence ID" value="NZ_BMGD01000002.1"/>
</dbReference>
<name>A0ABQ1IYN5_9SPHN</name>
<sequence length="110" mass="12127">MIIGSFEFTQDGYSGSLHTLCLDAQITLVPTQLNESEHTPDWKVFRGSVDEGVEIGAGWNRTGKRAGSYVALQIDDPGFVQPLRAILVPAGADDSAWHLLWSRSKTRDPR</sequence>
<organism evidence="1 2">
    <name type="scientific">Blastomonas aquatica</name>
    <dbReference type="NCBI Taxonomy" id="1510276"/>
    <lineage>
        <taxon>Bacteria</taxon>
        <taxon>Pseudomonadati</taxon>
        <taxon>Pseudomonadota</taxon>
        <taxon>Alphaproteobacteria</taxon>
        <taxon>Sphingomonadales</taxon>
        <taxon>Sphingomonadaceae</taxon>
        <taxon>Blastomonas</taxon>
    </lineage>
</organism>